<comment type="caution">
    <text evidence="2">The sequence shown here is derived from an EMBL/GenBank/DDBJ whole genome shotgun (WGS) entry which is preliminary data.</text>
</comment>
<keyword evidence="1" id="KW-0456">Lyase</keyword>
<dbReference type="PANTHER" id="PTHR30272:SF1">
    <property type="entry name" value="3-HYDROXYACYL-[ACYL-CARRIER-PROTEIN] DEHYDRATASE"/>
    <property type="match status" value="1"/>
</dbReference>
<gene>
    <name evidence="2" type="ORF">A2V72_00950</name>
</gene>
<name>A0A1G2DYX0_9BACT</name>
<evidence type="ECO:0000256" key="1">
    <source>
        <dbReference type="ARBA" id="ARBA00023239"/>
    </source>
</evidence>
<organism evidence="2 3">
    <name type="scientific">Candidatus Nealsonbacteria bacterium RBG_13_37_56</name>
    <dbReference type="NCBI Taxonomy" id="1801661"/>
    <lineage>
        <taxon>Bacteria</taxon>
        <taxon>Candidatus Nealsoniibacteriota</taxon>
    </lineage>
</organism>
<dbReference type="InterPro" id="IPR013114">
    <property type="entry name" value="FabA_FabZ"/>
</dbReference>
<dbReference type="Proteomes" id="UP000178893">
    <property type="component" value="Unassembled WGS sequence"/>
</dbReference>
<dbReference type="Gene3D" id="3.10.129.10">
    <property type="entry name" value="Hotdog Thioesterase"/>
    <property type="match status" value="1"/>
</dbReference>
<protein>
    <submittedName>
        <fullName evidence="2">Uncharacterized protein</fullName>
    </submittedName>
</protein>
<dbReference type="Pfam" id="PF07977">
    <property type="entry name" value="FabA"/>
    <property type="match status" value="1"/>
</dbReference>
<evidence type="ECO:0000313" key="3">
    <source>
        <dbReference type="Proteomes" id="UP000178893"/>
    </source>
</evidence>
<reference evidence="2 3" key="1">
    <citation type="journal article" date="2016" name="Nat. Commun.">
        <title>Thousands of microbial genomes shed light on interconnected biogeochemical processes in an aquifer system.</title>
        <authorList>
            <person name="Anantharaman K."/>
            <person name="Brown C.T."/>
            <person name="Hug L.A."/>
            <person name="Sharon I."/>
            <person name="Castelle C.J."/>
            <person name="Probst A.J."/>
            <person name="Thomas B.C."/>
            <person name="Singh A."/>
            <person name="Wilkins M.J."/>
            <person name="Karaoz U."/>
            <person name="Brodie E.L."/>
            <person name="Williams K.H."/>
            <person name="Hubbard S.S."/>
            <person name="Banfield J.F."/>
        </authorList>
    </citation>
    <scope>NUCLEOTIDE SEQUENCE [LARGE SCALE GENOMIC DNA]</scope>
</reference>
<dbReference type="AlphaFoldDB" id="A0A1G2DYX0"/>
<dbReference type="PANTHER" id="PTHR30272">
    <property type="entry name" value="3-HYDROXYACYL-[ACYL-CARRIER-PROTEIN] DEHYDRATASE"/>
    <property type="match status" value="1"/>
</dbReference>
<dbReference type="GO" id="GO:0016829">
    <property type="term" value="F:lyase activity"/>
    <property type="evidence" value="ECO:0007669"/>
    <property type="project" value="UniProtKB-KW"/>
</dbReference>
<dbReference type="InterPro" id="IPR029069">
    <property type="entry name" value="HotDog_dom_sf"/>
</dbReference>
<dbReference type="SUPFAM" id="SSF54637">
    <property type="entry name" value="Thioesterase/thiol ester dehydrase-isomerase"/>
    <property type="match status" value="1"/>
</dbReference>
<evidence type="ECO:0000313" key="2">
    <source>
        <dbReference type="EMBL" id="OGZ18241.1"/>
    </source>
</evidence>
<accession>A0A1G2DYX0</accession>
<proteinExistence type="predicted"/>
<dbReference type="EMBL" id="MHLW01000008">
    <property type="protein sequence ID" value="OGZ18241.1"/>
    <property type="molecule type" value="Genomic_DNA"/>
</dbReference>
<sequence length="192" mass="21383">MADRIKRVIAGVAAFFTGEKIVINKEGIISILPHRGRMLLLDEIVITDNKVMGKFEVTEEVCQGHKFNDQLVFRGVDIIEMAAQVLGVWLAQHPESEGKIAFFRRLLGEVKFFGMVVPSDVLMIEIPVSKESEKAGEDYMGSPRIEISGRPDRLIEKAVAENIIARVDKKLKASISGIELSIVRIVPKIELS</sequence>